<evidence type="ECO:0000313" key="7">
    <source>
        <dbReference type="EMBL" id="CCA66666.1"/>
    </source>
</evidence>
<reference evidence="7 8" key="1">
    <citation type="journal article" date="2011" name="PLoS Pathog.">
        <title>Endophytic Life Strategies Decoded by Genome and Transcriptome Analyses of the Mutualistic Root Symbiont Piriformospora indica.</title>
        <authorList>
            <person name="Zuccaro A."/>
            <person name="Lahrmann U."/>
            <person name="Guldener U."/>
            <person name="Langen G."/>
            <person name="Pfiffi S."/>
            <person name="Biedenkopf D."/>
            <person name="Wong P."/>
            <person name="Samans B."/>
            <person name="Grimm C."/>
            <person name="Basiewicz M."/>
            <person name="Murat C."/>
            <person name="Martin F."/>
            <person name="Kogel K.H."/>
        </authorList>
    </citation>
    <scope>NUCLEOTIDE SEQUENCE [LARGE SCALE GENOMIC DNA]</scope>
    <source>
        <strain evidence="7 8">DSM 11827</strain>
    </source>
</reference>
<evidence type="ECO:0000256" key="3">
    <source>
        <dbReference type="ARBA" id="ARBA00023015"/>
    </source>
</evidence>
<evidence type="ECO:0000256" key="6">
    <source>
        <dbReference type="SAM" id="MobiDB-lite"/>
    </source>
</evidence>
<protein>
    <recommendedName>
        <fullName evidence="9">Mediator of RNA polymerase II transcription subunit 22</fullName>
    </recommendedName>
</protein>
<evidence type="ECO:0008006" key="9">
    <source>
        <dbReference type="Google" id="ProtNLM"/>
    </source>
</evidence>
<gene>
    <name evidence="7" type="ORF">PIIN_00348</name>
</gene>
<keyword evidence="3" id="KW-0805">Transcription regulation</keyword>
<dbReference type="PANTHER" id="PTHR40630">
    <property type="entry name" value="POSSIBLE DNA-BINDING PROTEIN"/>
    <property type="match status" value="1"/>
</dbReference>
<proteinExistence type="inferred from homology"/>
<evidence type="ECO:0000256" key="4">
    <source>
        <dbReference type="ARBA" id="ARBA00023163"/>
    </source>
</evidence>
<dbReference type="GO" id="GO:0016592">
    <property type="term" value="C:mediator complex"/>
    <property type="evidence" value="ECO:0007669"/>
    <property type="project" value="InterPro"/>
</dbReference>
<sequence length="157" mass="17634">MQRPTQRRDEFQTDALRPGALPSASLRVRAGEEQTIEQSSDEYLDNMYEDWNKKVDQEIDTLVEGMTELVKIAAIGNKDKFRVAQEAFEAQCRTESMVRAATSLLSITHSLKLLLLLSDESEIASRRDRAVTDFERTADNSRVRAAGALDAVLNSDL</sequence>
<evidence type="ECO:0000256" key="5">
    <source>
        <dbReference type="ARBA" id="ARBA00023242"/>
    </source>
</evidence>
<comment type="subcellular location">
    <subcellularLocation>
        <location evidence="1">Nucleus</location>
    </subcellularLocation>
</comment>
<comment type="similarity">
    <text evidence="2">Belongs to the Mediator complex subunit 22 family.</text>
</comment>
<organism evidence="7 8">
    <name type="scientific">Serendipita indica (strain DSM 11827)</name>
    <name type="common">Root endophyte fungus</name>
    <name type="synonym">Piriformospora indica</name>
    <dbReference type="NCBI Taxonomy" id="1109443"/>
    <lineage>
        <taxon>Eukaryota</taxon>
        <taxon>Fungi</taxon>
        <taxon>Dikarya</taxon>
        <taxon>Basidiomycota</taxon>
        <taxon>Agaricomycotina</taxon>
        <taxon>Agaricomycetes</taxon>
        <taxon>Sebacinales</taxon>
        <taxon>Serendipitaceae</taxon>
        <taxon>Serendipita</taxon>
    </lineage>
</organism>
<evidence type="ECO:0000256" key="1">
    <source>
        <dbReference type="ARBA" id="ARBA00004123"/>
    </source>
</evidence>
<dbReference type="HOGENOM" id="CLU_102305_1_0_1"/>
<accession>G4T5P3</accession>
<dbReference type="AlphaFoldDB" id="G4T5P3"/>
<dbReference type="FunCoup" id="G4T5P3">
    <property type="interactions" value="13"/>
</dbReference>
<keyword evidence="4" id="KW-0804">Transcription</keyword>
<dbReference type="OMA" id="CRAESMI"/>
<dbReference type="STRING" id="1109443.G4T5P3"/>
<dbReference type="Pfam" id="PF06179">
    <property type="entry name" value="Med22"/>
    <property type="match status" value="1"/>
</dbReference>
<dbReference type="GO" id="GO:0006357">
    <property type="term" value="P:regulation of transcription by RNA polymerase II"/>
    <property type="evidence" value="ECO:0007669"/>
    <property type="project" value="InterPro"/>
</dbReference>
<evidence type="ECO:0000313" key="8">
    <source>
        <dbReference type="Proteomes" id="UP000007148"/>
    </source>
</evidence>
<dbReference type="OrthoDB" id="203279at2759"/>
<dbReference type="GO" id="GO:0003712">
    <property type="term" value="F:transcription coregulator activity"/>
    <property type="evidence" value="ECO:0007669"/>
    <property type="project" value="InterPro"/>
</dbReference>
<dbReference type="InParanoid" id="G4T5P3"/>
<dbReference type="InterPro" id="IPR009332">
    <property type="entry name" value="Med22"/>
</dbReference>
<name>G4T5P3_SERID</name>
<comment type="caution">
    <text evidence="7">The sequence shown here is derived from an EMBL/GenBank/DDBJ whole genome shotgun (WGS) entry which is preliminary data.</text>
</comment>
<evidence type="ECO:0000256" key="2">
    <source>
        <dbReference type="ARBA" id="ARBA00005942"/>
    </source>
</evidence>
<dbReference type="eggNOG" id="ENOG502SF5N">
    <property type="taxonomic scope" value="Eukaryota"/>
</dbReference>
<keyword evidence="8" id="KW-1185">Reference proteome</keyword>
<dbReference type="PANTHER" id="PTHR40630:SF1">
    <property type="entry name" value="DNA-BINDING PROTEIN"/>
    <property type="match status" value="1"/>
</dbReference>
<feature type="compositionally biased region" description="Basic and acidic residues" evidence="6">
    <location>
        <begin position="1"/>
        <end position="11"/>
    </location>
</feature>
<dbReference type="InterPro" id="IPR021487">
    <property type="entry name" value="DUF3140"/>
</dbReference>
<dbReference type="EMBL" id="CAFZ01000004">
    <property type="protein sequence ID" value="CCA66666.1"/>
    <property type="molecule type" value="Genomic_DNA"/>
</dbReference>
<feature type="region of interest" description="Disordered" evidence="6">
    <location>
        <begin position="1"/>
        <end position="36"/>
    </location>
</feature>
<dbReference type="Proteomes" id="UP000007148">
    <property type="component" value="Unassembled WGS sequence"/>
</dbReference>
<keyword evidence="5" id="KW-0539">Nucleus</keyword>